<evidence type="ECO:0000256" key="1">
    <source>
        <dbReference type="SAM" id="SignalP"/>
    </source>
</evidence>
<feature type="signal peptide" evidence="1">
    <location>
        <begin position="1"/>
        <end position="23"/>
    </location>
</feature>
<accession>A0A840G1X8</accession>
<gene>
    <name evidence="2" type="ORF">GGD90_002799</name>
</gene>
<protein>
    <recommendedName>
        <fullName evidence="4">DUF4197 family protein</fullName>
    </recommendedName>
</protein>
<dbReference type="OrthoDB" id="8617431at2"/>
<evidence type="ECO:0008006" key="4">
    <source>
        <dbReference type="Google" id="ProtNLM"/>
    </source>
</evidence>
<name>A0A840G1X8_RHOTE</name>
<dbReference type="AlphaFoldDB" id="A0A840G1X8"/>
<dbReference type="EMBL" id="JACIGE010000011">
    <property type="protein sequence ID" value="MBB4248407.1"/>
    <property type="molecule type" value="Genomic_DNA"/>
</dbReference>
<evidence type="ECO:0000313" key="3">
    <source>
        <dbReference type="Proteomes" id="UP000587070"/>
    </source>
</evidence>
<sequence length="226" mass="23138">MNKFNALVVAAIVSITAATPAMAQFGGLGGFGGGAKAGSADSGTLDNDIKNFTEKSSQVNKYAAQALLAITAAYASDEERANAVAKLEKLNATTDPKEQNAIVTEINKSEGAKVAQLAESKDLGDKTKSLDKEKQKQVGAAVTNYLIAGARAVDLSKSGQALLQGASGNPMALPKLASVKDALPLLGDAASNAGKVLPKFVNVLRGAKIELPKVTADSKPQDISSI</sequence>
<reference evidence="2 3" key="1">
    <citation type="submission" date="2020-08" db="EMBL/GenBank/DDBJ databases">
        <title>Genome sequencing of Purple Non-Sulfur Bacteria from various extreme environments.</title>
        <authorList>
            <person name="Mayer M."/>
        </authorList>
    </citation>
    <scope>NUCLEOTIDE SEQUENCE [LARGE SCALE GENOMIC DNA]</scope>
    <source>
        <strain evidence="2 3">2761</strain>
    </source>
</reference>
<feature type="chain" id="PRO_5032836250" description="DUF4197 family protein" evidence="1">
    <location>
        <begin position="24"/>
        <end position="226"/>
    </location>
</feature>
<proteinExistence type="predicted"/>
<evidence type="ECO:0000313" key="2">
    <source>
        <dbReference type="EMBL" id="MBB4248407.1"/>
    </source>
</evidence>
<organism evidence="2 3">
    <name type="scientific">Rhodocyclus tenuis</name>
    <name type="common">Rhodospirillum tenue</name>
    <dbReference type="NCBI Taxonomy" id="1066"/>
    <lineage>
        <taxon>Bacteria</taxon>
        <taxon>Pseudomonadati</taxon>
        <taxon>Pseudomonadota</taxon>
        <taxon>Betaproteobacteria</taxon>
        <taxon>Rhodocyclales</taxon>
        <taxon>Rhodocyclaceae</taxon>
        <taxon>Rhodocyclus</taxon>
    </lineage>
</organism>
<dbReference type="RefSeq" id="WP_153116436.1">
    <property type="nucleotide sequence ID" value="NZ_JACIGE010000011.1"/>
</dbReference>
<keyword evidence="3" id="KW-1185">Reference proteome</keyword>
<keyword evidence="1" id="KW-0732">Signal</keyword>
<dbReference type="Proteomes" id="UP000587070">
    <property type="component" value="Unassembled WGS sequence"/>
</dbReference>
<comment type="caution">
    <text evidence="2">The sequence shown here is derived from an EMBL/GenBank/DDBJ whole genome shotgun (WGS) entry which is preliminary data.</text>
</comment>